<dbReference type="EMBL" id="MLJW01006962">
    <property type="protein sequence ID" value="OIQ65918.1"/>
    <property type="molecule type" value="Genomic_DNA"/>
</dbReference>
<name>A0A1J5P417_9ZZZZ</name>
<comment type="caution">
    <text evidence="1">The sequence shown here is derived from an EMBL/GenBank/DDBJ whole genome shotgun (WGS) entry which is preliminary data.</text>
</comment>
<sequence>MNRLAYRFIAAKRERHVGYAAGNLGKRQGALDLAGGLDEIDGVVVMLFDAGCHRENIGVEDDVFGREI</sequence>
<evidence type="ECO:0000313" key="1">
    <source>
        <dbReference type="EMBL" id="OIQ65918.1"/>
    </source>
</evidence>
<protein>
    <submittedName>
        <fullName evidence="1">Uncharacterized protein</fullName>
    </submittedName>
</protein>
<proteinExistence type="predicted"/>
<accession>A0A1J5P417</accession>
<organism evidence="1">
    <name type="scientific">mine drainage metagenome</name>
    <dbReference type="NCBI Taxonomy" id="410659"/>
    <lineage>
        <taxon>unclassified sequences</taxon>
        <taxon>metagenomes</taxon>
        <taxon>ecological metagenomes</taxon>
    </lineage>
</organism>
<dbReference type="AlphaFoldDB" id="A0A1J5P417"/>
<gene>
    <name evidence="1" type="ORF">GALL_525180</name>
</gene>
<reference evidence="1" key="1">
    <citation type="submission" date="2016-10" db="EMBL/GenBank/DDBJ databases">
        <title>Sequence of Gallionella enrichment culture.</title>
        <authorList>
            <person name="Poehlein A."/>
            <person name="Muehling M."/>
            <person name="Daniel R."/>
        </authorList>
    </citation>
    <scope>NUCLEOTIDE SEQUENCE</scope>
</reference>